<proteinExistence type="predicted"/>
<evidence type="ECO:0000313" key="2">
    <source>
        <dbReference type="Proteomes" id="UP000190888"/>
    </source>
</evidence>
<dbReference type="RefSeq" id="WP_078832224.1">
    <property type="nucleotide sequence ID" value="NZ_FUWH01000009.1"/>
</dbReference>
<keyword evidence="2" id="KW-1185">Reference proteome</keyword>
<reference evidence="1 2" key="1">
    <citation type="submission" date="2017-02" db="EMBL/GenBank/DDBJ databases">
        <authorList>
            <person name="Peterson S.W."/>
        </authorList>
    </citation>
    <scope>NUCLEOTIDE SEQUENCE [LARGE SCALE GENOMIC DNA]</scope>
    <source>
        <strain evidence="1 2">DSM 22335</strain>
    </source>
</reference>
<accession>A0A1T4QVC7</accession>
<evidence type="ECO:0000313" key="1">
    <source>
        <dbReference type="EMBL" id="SKA07644.1"/>
    </source>
</evidence>
<dbReference type="OrthoDB" id="677093at2"/>
<dbReference type="EMBL" id="FUWH01000009">
    <property type="protein sequence ID" value="SKA07644.1"/>
    <property type="molecule type" value="Genomic_DNA"/>
</dbReference>
<gene>
    <name evidence="1" type="ORF">SAMN04488132_109130</name>
</gene>
<name>A0A1T4QVC7_9BACT</name>
<sequence length="171" mass="19084">MKRLFYFPAILTLLLCSCKKDDGIRQLTFPEFTASVNGNQLSFAEPVTAVSRPDNAGGYELVITGSRQITADSAVQIRFTIPDFTRTTAVSVNHALNSNFNGNFIEAKQTTPSSQFRYHFFQNGQLTVTAQRKDMIEGTFIFKYFLFDALGNKTGEVAVSNGSFKEVIIER</sequence>
<protein>
    <submittedName>
        <fullName evidence="1">Uncharacterized protein</fullName>
    </submittedName>
</protein>
<dbReference type="PROSITE" id="PS51257">
    <property type="entry name" value="PROKAR_LIPOPROTEIN"/>
    <property type="match status" value="1"/>
</dbReference>
<dbReference type="AlphaFoldDB" id="A0A1T4QVC7"/>
<dbReference type="Proteomes" id="UP000190888">
    <property type="component" value="Unassembled WGS sequence"/>
</dbReference>
<organism evidence="1 2">
    <name type="scientific">Sediminibacterium ginsengisoli</name>
    <dbReference type="NCBI Taxonomy" id="413434"/>
    <lineage>
        <taxon>Bacteria</taxon>
        <taxon>Pseudomonadati</taxon>
        <taxon>Bacteroidota</taxon>
        <taxon>Chitinophagia</taxon>
        <taxon>Chitinophagales</taxon>
        <taxon>Chitinophagaceae</taxon>
        <taxon>Sediminibacterium</taxon>
    </lineage>
</organism>